<proteinExistence type="inferred from homology"/>
<dbReference type="Gene3D" id="3.40.190.10">
    <property type="entry name" value="Periplasmic binding protein-like II"/>
    <property type="match status" value="2"/>
</dbReference>
<evidence type="ECO:0000256" key="3">
    <source>
        <dbReference type="ARBA" id="ARBA00022729"/>
    </source>
</evidence>
<keyword evidence="3 4" id="KW-0732">Signal</keyword>
<reference evidence="6 7" key="1">
    <citation type="submission" date="2021-01" db="EMBL/GenBank/DDBJ databases">
        <title>Whole genome shotgun sequence of Actinoplanes deccanensis NBRC 13994.</title>
        <authorList>
            <person name="Komaki H."/>
            <person name="Tamura T."/>
        </authorList>
    </citation>
    <scope>NUCLEOTIDE SEQUENCE [LARGE SCALE GENOMIC DNA]</scope>
    <source>
        <strain evidence="6 7">NBRC 13994</strain>
    </source>
</reference>
<evidence type="ECO:0000256" key="2">
    <source>
        <dbReference type="ARBA" id="ARBA00010742"/>
    </source>
</evidence>
<dbReference type="SUPFAM" id="SSF53850">
    <property type="entry name" value="Periplasmic binding protein-like II"/>
    <property type="match status" value="1"/>
</dbReference>
<evidence type="ECO:0000256" key="4">
    <source>
        <dbReference type="SAM" id="SignalP"/>
    </source>
</evidence>
<evidence type="ECO:0000313" key="7">
    <source>
        <dbReference type="Proteomes" id="UP000609879"/>
    </source>
</evidence>
<dbReference type="InterPro" id="IPR015168">
    <property type="entry name" value="SsuA/THI5"/>
</dbReference>
<feature type="signal peptide" evidence="4">
    <location>
        <begin position="1"/>
        <end position="22"/>
    </location>
</feature>
<organism evidence="6 7">
    <name type="scientific">Paractinoplanes deccanensis</name>
    <dbReference type="NCBI Taxonomy" id="113561"/>
    <lineage>
        <taxon>Bacteria</taxon>
        <taxon>Bacillati</taxon>
        <taxon>Actinomycetota</taxon>
        <taxon>Actinomycetes</taxon>
        <taxon>Micromonosporales</taxon>
        <taxon>Micromonosporaceae</taxon>
        <taxon>Paractinoplanes</taxon>
    </lineage>
</organism>
<comment type="subcellular location">
    <subcellularLocation>
        <location evidence="1">Periplasm</location>
    </subcellularLocation>
</comment>
<dbReference type="EMBL" id="BOMI01000144">
    <property type="protein sequence ID" value="GID78238.1"/>
    <property type="molecule type" value="Genomic_DNA"/>
</dbReference>
<dbReference type="RefSeq" id="WP_203772982.1">
    <property type="nucleotide sequence ID" value="NZ_BAAABO010000028.1"/>
</dbReference>
<comment type="caution">
    <text evidence="6">The sequence shown here is derived from an EMBL/GenBank/DDBJ whole genome shotgun (WGS) entry which is preliminary data.</text>
</comment>
<dbReference type="PANTHER" id="PTHR30024">
    <property type="entry name" value="ALIPHATIC SULFONATES-BINDING PROTEIN-RELATED"/>
    <property type="match status" value="1"/>
</dbReference>
<dbReference type="Proteomes" id="UP000609879">
    <property type="component" value="Unassembled WGS sequence"/>
</dbReference>
<evidence type="ECO:0000259" key="5">
    <source>
        <dbReference type="Pfam" id="PF09084"/>
    </source>
</evidence>
<feature type="domain" description="SsuA/THI5-like" evidence="5">
    <location>
        <begin position="49"/>
        <end position="265"/>
    </location>
</feature>
<dbReference type="Pfam" id="PF09084">
    <property type="entry name" value="NMT1"/>
    <property type="match status" value="1"/>
</dbReference>
<sequence length="322" mass="33741">MRRSPSLAAFLAALTTAVLAVAACGGSGDEPDEAAGPDKVNVGVIAIVDVAPIYLGKAKGFFSERDIDLTLTTAQGGSAIVPAVLSGEFQFGFSNTISLLLAQSRDVPIKAISNGNNSTGVDGKDFAGLFVRADSPIRTPKDLAGRTVSANTLKNITETSVRASVRKAGGDPTKVKFTELAFPEQVPALQSGRVDAIFVVEPFQQAALAAGARKIASSYVDVAPDLTVAMYFTSQALLGRDPDLVNRFTEAMKESLAYADAHPDEVRDALATYTKIPPETRSALILPRWPADVNRASVETLAGLAQTDGLLTTPPDLDALLP</sequence>
<keyword evidence="7" id="KW-1185">Reference proteome</keyword>
<accession>A0ABQ3YE35</accession>
<dbReference type="PANTHER" id="PTHR30024:SF47">
    <property type="entry name" value="TAURINE-BINDING PERIPLASMIC PROTEIN"/>
    <property type="match status" value="1"/>
</dbReference>
<evidence type="ECO:0000313" key="6">
    <source>
        <dbReference type="EMBL" id="GID78238.1"/>
    </source>
</evidence>
<protein>
    <submittedName>
        <fullName evidence="6">Sulfonate ABC transporter substrate-binding protein</fullName>
    </submittedName>
</protein>
<evidence type="ECO:0000256" key="1">
    <source>
        <dbReference type="ARBA" id="ARBA00004418"/>
    </source>
</evidence>
<dbReference type="PROSITE" id="PS51257">
    <property type="entry name" value="PROKAR_LIPOPROTEIN"/>
    <property type="match status" value="1"/>
</dbReference>
<comment type="similarity">
    <text evidence="2">Belongs to the bacterial solute-binding protein SsuA/TauA family.</text>
</comment>
<gene>
    <name evidence="6" type="ORF">Ade02nite_68790</name>
</gene>
<feature type="chain" id="PRO_5047203952" evidence="4">
    <location>
        <begin position="23"/>
        <end position="322"/>
    </location>
</feature>
<name>A0ABQ3YE35_9ACTN</name>